<name>A0A4P9VYR8_9FUNG</name>
<proteinExistence type="predicted"/>
<evidence type="ECO:0000256" key="1">
    <source>
        <dbReference type="SAM" id="MobiDB-lite"/>
    </source>
</evidence>
<keyword evidence="3" id="KW-1185">Reference proteome</keyword>
<dbReference type="AlphaFoldDB" id="A0A4P9VYR8"/>
<feature type="region of interest" description="Disordered" evidence="1">
    <location>
        <begin position="56"/>
        <end position="75"/>
    </location>
</feature>
<feature type="compositionally biased region" description="Polar residues" evidence="1">
    <location>
        <begin position="61"/>
        <end position="75"/>
    </location>
</feature>
<feature type="compositionally biased region" description="Polar residues" evidence="1">
    <location>
        <begin position="1"/>
        <end position="14"/>
    </location>
</feature>
<evidence type="ECO:0000313" key="2">
    <source>
        <dbReference type="EMBL" id="RKO84422.1"/>
    </source>
</evidence>
<dbReference type="Proteomes" id="UP000269721">
    <property type="component" value="Unassembled WGS sequence"/>
</dbReference>
<accession>A0A4P9VYR8</accession>
<dbReference type="EMBL" id="ML000120">
    <property type="protein sequence ID" value="RKO84422.1"/>
    <property type="molecule type" value="Genomic_DNA"/>
</dbReference>
<reference evidence="3" key="1">
    <citation type="journal article" date="2018" name="Nat. Microbiol.">
        <title>Leveraging single-cell genomics to expand the fungal tree of life.</title>
        <authorList>
            <person name="Ahrendt S.R."/>
            <person name="Quandt C.A."/>
            <person name="Ciobanu D."/>
            <person name="Clum A."/>
            <person name="Salamov A."/>
            <person name="Andreopoulos B."/>
            <person name="Cheng J.F."/>
            <person name="Woyke T."/>
            <person name="Pelin A."/>
            <person name="Henrissat B."/>
            <person name="Reynolds N.K."/>
            <person name="Benny G.L."/>
            <person name="Smith M.E."/>
            <person name="James T.Y."/>
            <person name="Grigoriev I.V."/>
        </authorList>
    </citation>
    <scope>NUCLEOTIDE SEQUENCE [LARGE SCALE GENOMIC DNA]</scope>
</reference>
<protein>
    <submittedName>
        <fullName evidence="2">Uncharacterized protein</fullName>
    </submittedName>
</protein>
<gene>
    <name evidence="2" type="ORF">BDK51DRAFT_49092</name>
</gene>
<organism evidence="2 3">
    <name type="scientific">Blyttiomyces helicus</name>
    <dbReference type="NCBI Taxonomy" id="388810"/>
    <lineage>
        <taxon>Eukaryota</taxon>
        <taxon>Fungi</taxon>
        <taxon>Fungi incertae sedis</taxon>
        <taxon>Chytridiomycota</taxon>
        <taxon>Chytridiomycota incertae sedis</taxon>
        <taxon>Chytridiomycetes</taxon>
        <taxon>Chytridiomycetes incertae sedis</taxon>
        <taxon>Blyttiomyces</taxon>
    </lineage>
</organism>
<feature type="region of interest" description="Disordered" evidence="1">
    <location>
        <begin position="1"/>
        <end position="42"/>
    </location>
</feature>
<evidence type="ECO:0000313" key="3">
    <source>
        <dbReference type="Proteomes" id="UP000269721"/>
    </source>
</evidence>
<sequence>MRLTAHTNTPSKTTLPPGAPAPDAASANTLPSRCALPSTSGDRACDTHVHANRTAAMSGAGTATRTTETVVASGS</sequence>